<dbReference type="AlphaFoldDB" id="A0A0A9ACY5"/>
<name>A0A0A9ACY5_ARUDO</name>
<accession>A0A0A9ACY5</accession>
<evidence type="ECO:0000313" key="2">
    <source>
        <dbReference type="EMBL" id="JAD49504.1"/>
    </source>
</evidence>
<reference evidence="2" key="2">
    <citation type="journal article" date="2015" name="Data Brief">
        <title>Shoot transcriptome of the giant reed, Arundo donax.</title>
        <authorList>
            <person name="Barrero R.A."/>
            <person name="Guerrero F.D."/>
            <person name="Moolhuijzen P."/>
            <person name="Goolsby J.A."/>
            <person name="Tidwell J."/>
            <person name="Bellgard S.E."/>
            <person name="Bellgard M.I."/>
        </authorList>
    </citation>
    <scope>NUCLEOTIDE SEQUENCE</scope>
    <source>
        <tissue evidence="2">Shoot tissue taken approximately 20 cm above the soil surface</tissue>
    </source>
</reference>
<sequence length="74" mass="7971">MPSRATASRPTGADRINLPHAPHKRPLCLAPSLARRSRVSRLALSAVARTSRTPQVTATSLRRPHGARRGRATA</sequence>
<protein>
    <submittedName>
        <fullName evidence="2">Uncharacterized protein</fullName>
    </submittedName>
</protein>
<organism evidence="2">
    <name type="scientific">Arundo donax</name>
    <name type="common">Giant reed</name>
    <name type="synonym">Donax arundinaceus</name>
    <dbReference type="NCBI Taxonomy" id="35708"/>
    <lineage>
        <taxon>Eukaryota</taxon>
        <taxon>Viridiplantae</taxon>
        <taxon>Streptophyta</taxon>
        <taxon>Embryophyta</taxon>
        <taxon>Tracheophyta</taxon>
        <taxon>Spermatophyta</taxon>
        <taxon>Magnoliopsida</taxon>
        <taxon>Liliopsida</taxon>
        <taxon>Poales</taxon>
        <taxon>Poaceae</taxon>
        <taxon>PACMAD clade</taxon>
        <taxon>Arundinoideae</taxon>
        <taxon>Arundineae</taxon>
        <taxon>Arundo</taxon>
    </lineage>
</organism>
<feature type="region of interest" description="Disordered" evidence="1">
    <location>
        <begin position="1"/>
        <end position="23"/>
    </location>
</feature>
<reference evidence="2" key="1">
    <citation type="submission" date="2014-09" db="EMBL/GenBank/DDBJ databases">
        <authorList>
            <person name="Magalhaes I.L.F."/>
            <person name="Oliveira U."/>
            <person name="Santos F.R."/>
            <person name="Vidigal T.H.D.A."/>
            <person name="Brescovit A.D."/>
            <person name="Santos A.J."/>
        </authorList>
    </citation>
    <scope>NUCLEOTIDE SEQUENCE</scope>
    <source>
        <tissue evidence="2">Shoot tissue taken approximately 20 cm above the soil surface</tissue>
    </source>
</reference>
<dbReference type="EMBL" id="GBRH01248391">
    <property type="protein sequence ID" value="JAD49504.1"/>
    <property type="molecule type" value="Transcribed_RNA"/>
</dbReference>
<feature type="compositionally biased region" description="Polar residues" evidence="1">
    <location>
        <begin position="50"/>
        <end position="60"/>
    </location>
</feature>
<feature type="compositionally biased region" description="Basic residues" evidence="1">
    <location>
        <begin position="62"/>
        <end position="74"/>
    </location>
</feature>
<proteinExistence type="predicted"/>
<feature type="region of interest" description="Disordered" evidence="1">
    <location>
        <begin position="49"/>
        <end position="74"/>
    </location>
</feature>
<evidence type="ECO:0000256" key="1">
    <source>
        <dbReference type="SAM" id="MobiDB-lite"/>
    </source>
</evidence>